<dbReference type="GO" id="GO:0005829">
    <property type="term" value="C:cytosol"/>
    <property type="evidence" value="ECO:0007669"/>
    <property type="project" value="TreeGrafter"/>
</dbReference>
<comment type="similarity">
    <text evidence="3">Belongs to the ribose 5-phosphate isomerase family.</text>
</comment>
<evidence type="ECO:0000256" key="1">
    <source>
        <dbReference type="ARBA" id="ARBA00001713"/>
    </source>
</evidence>
<organism evidence="7">
    <name type="scientific">Sipha flava</name>
    <name type="common">yellow sugarcane aphid</name>
    <dbReference type="NCBI Taxonomy" id="143950"/>
    <lineage>
        <taxon>Eukaryota</taxon>
        <taxon>Metazoa</taxon>
        <taxon>Ecdysozoa</taxon>
        <taxon>Arthropoda</taxon>
        <taxon>Hexapoda</taxon>
        <taxon>Insecta</taxon>
        <taxon>Pterygota</taxon>
        <taxon>Neoptera</taxon>
        <taxon>Paraneoptera</taxon>
        <taxon>Hemiptera</taxon>
        <taxon>Sternorrhyncha</taxon>
        <taxon>Aphidomorpha</taxon>
        <taxon>Aphidoidea</taxon>
        <taxon>Aphididae</taxon>
        <taxon>Sipha</taxon>
    </lineage>
</organism>
<dbReference type="InterPro" id="IPR037171">
    <property type="entry name" value="NagB/RpiA_transferase-like"/>
</dbReference>
<dbReference type="Gene3D" id="3.30.70.260">
    <property type="match status" value="1"/>
</dbReference>
<accession>A0A2S2QXI6</accession>
<dbReference type="OrthoDB" id="1555531at2759"/>
<dbReference type="InterPro" id="IPR020672">
    <property type="entry name" value="Ribose5P_isomerase_typA_subgr"/>
</dbReference>
<dbReference type="GO" id="GO:0006014">
    <property type="term" value="P:D-ribose metabolic process"/>
    <property type="evidence" value="ECO:0007669"/>
    <property type="project" value="TreeGrafter"/>
</dbReference>
<sequence>MKLKNLKKKVAFEVLKFIPNKIIIGIGTGSTVHYLIKFLKKNKNKIKGAVSSSHQTTLELQKNGIKVFKLNSLDFLPLYIDSADEINKDMEMIKGGGAALTREKVISSAADKFICIIDETKQVQTLGKFPLPIEVLPMSYRYVMRELKKIGGDVKKRKNIITDNNNYILDISKLCILNPSEIENKINNIPGVISVGIFSQRKPDILLVGTKKKVKTIFP</sequence>
<dbReference type="EMBL" id="GGMS01013245">
    <property type="protein sequence ID" value="MBY82448.1"/>
    <property type="molecule type" value="Transcribed_RNA"/>
</dbReference>
<dbReference type="PANTHER" id="PTHR11934">
    <property type="entry name" value="RIBOSE-5-PHOSPHATE ISOMERASE"/>
    <property type="match status" value="1"/>
</dbReference>
<gene>
    <name evidence="7" type="primary">rpiA</name>
    <name evidence="7" type="ORF">g.153692</name>
</gene>
<dbReference type="NCBIfam" id="NF001924">
    <property type="entry name" value="PRK00702.1"/>
    <property type="match status" value="1"/>
</dbReference>
<evidence type="ECO:0000256" key="5">
    <source>
        <dbReference type="ARBA" id="ARBA00023235"/>
    </source>
</evidence>
<evidence type="ECO:0000256" key="2">
    <source>
        <dbReference type="ARBA" id="ARBA00004988"/>
    </source>
</evidence>
<dbReference type="EC" id="5.3.1.6" evidence="4"/>
<dbReference type="InterPro" id="IPR004788">
    <property type="entry name" value="Ribose5P_isomerase_type_A"/>
</dbReference>
<dbReference type="CDD" id="cd01398">
    <property type="entry name" value="RPI_A"/>
    <property type="match status" value="1"/>
</dbReference>
<dbReference type="Gene3D" id="3.40.50.1360">
    <property type="match status" value="1"/>
</dbReference>
<proteinExistence type="inferred from homology"/>
<dbReference type="FunFam" id="3.40.50.1360:FF:000001">
    <property type="entry name" value="Ribose-5-phosphate isomerase A"/>
    <property type="match status" value="1"/>
</dbReference>
<protein>
    <recommendedName>
        <fullName evidence="4">ribose-5-phosphate isomerase</fullName>
        <ecNumber evidence="4">5.3.1.6</ecNumber>
    </recommendedName>
    <alternativeName>
        <fullName evidence="6">Phosphoriboisomerase</fullName>
    </alternativeName>
</protein>
<evidence type="ECO:0000256" key="3">
    <source>
        <dbReference type="ARBA" id="ARBA00008088"/>
    </source>
</evidence>
<keyword evidence="5 7" id="KW-0413">Isomerase</keyword>
<dbReference type="GO" id="GO:0009052">
    <property type="term" value="P:pentose-phosphate shunt, non-oxidative branch"/>
    <property type="evidence" value="ECO:0007669"/>
    <property type="project" value="InterPro"/>
</dbReference>
<name>A0A2S2QXI6_9HEMI</name>
<evidence type="ECO:0000256" key="4">
    <source>
        <dbReference type="ARBA" id="ARBA00011959"/>
    </source>
</evidence>
<dbReference type="SUPFAM" id="SSF100950">
    <property type="entry name" value="NagB/RpiA/CoA transferase-like"/>
    <property type="match status" value="1"/>
</dbReference>
<comment type="pathway">
    <text evidence="2">Carbohydrate degradation; pentose phosphate pathway; D-ribose 5-phosphate from D-ribulose 5-phosphate (non-oxidative stage): step 1/1.</text>
</comment>
<evidence type="ECO:0000313" key="7">
    <source>
        <dbReference type="EMBL" id="MBY82448.1"/>
    </source>
</evidence>
<dbReference type="HAMAP" id="MF_00170">
    <property type="entry name" value="Rib_5P_isom_A"/>
    <property type="match status" value="1"/>
</dbReference>
<dbReference type="SUPFAM" id="SSF75445">
    <property type="entry name" value="D-ribose-5-phosphate isomerase (RpiA), lid domain"/>
    <property type="match status" value="1"/>
</dbReference>
<dbReference type="PANTHER" id="PTHR11934:SF0">
    <property type="entry name" value="RIBOSE-5-PHOSPHATE ISOMERASE"/>
    <property type="match status" value="1"/>
</dbReference>
<dbReference type="NCBIfam" id="TIGR00021">
    <property type="entry name" value="rpiA"/>
    <property type="match status" value="1"/>
</dbReference>
<comment type="catalytic activity">
    <reaction evidence="1">
        <text>aldehydo-D-ribose 5-phosphate = D-ribulose 5-phosphate</text>
        <dbReference type="Rhea" id="RHEA:14657"/>
        <dbReference type="ChEBI" id="CHEBI:58121"/>
        <dbReference type="ChEBI" id="CHEBI:58273"/>
        <dbReference type="EC" id="5.3.1.6"/>
    </reaction>
</comment>
<reference evidence="7" key="1">
    <citation type="submission" date="2018-04" db="EMBL/GenBank/DDBJ databases">
        <title>Transcriptome assembly of Sipha flava.</title>
        <authorList>
            <person name="Scully E.D."/>
            <person name="Geib S.M."/>
            <person name="Palmer N.A."/>
            <person name="Koch K."/>
            <person name="Bradshaw J."/>
            <person name="Heng-Moss T."/>
            <person name="Sarath G."/>
        </authorList>
    </citation>
    <scope>NUCLEOTIDE SEQUENCE</scope>
</reference>
<dbReference type="AlphaFoldDB" id="A0A2S2QXI6"/>
<dbReference type="GO" id="GO:0004751">
    <property type="term" value="F:ribose-5-phosphate isomerase activity"/>
    <property type="evidence" value="ECO:0007669"/>
    <property type="project" value="UniProtKB-EC"/>
</dbReference>
<evidence type="ECO:0000256" key="6">
    <source>
        <dbReference type="ARBA" id="ARBA00029734"/>
    </source>
</evidence>
<dbReference type="UniPathway" id="UPA00115">
    <property type="reaction ID" value="UER00412"/>
</dbReference>
<dbReference type="Pfam" id="PF06026">
    <property type="entry name" value="Rib_5-P_isom_A"/>
    <property type="match status" value="1"/>
</dbReference>